<sequence length="268" mass="28813">MSAGAGIDTFNIEDPSAITLIKTEAYNPPGDNQAAPQDVARPHQAVLDPTGDFLVFPDLGADELRVLKVNQVSLEHETKEGFVYPPEERGTGPRHAAFYKAGDKTFLYVACELKNLIQGFSVEYTGDDLKLTRVFNATTHGDDKALPKGTAAAEIYISPDGNFITLSSRNEKSLEFTLANGTTVPSDPLITFKVDQESGALELVQVAPAGGVNPRHFSFNNDGTLVASAAQADSRIVVFERNVETGEIGKAIAEANVEGNPNFVIFKQ</sequence>
<proteinExistence type="inferred from homology"/>
<dbReference type="Pfam" id="PF10282">
    <property type="entry name" value="Lactonase"/>
    <property type="match status" value="1"/>
</dbReference>
<dbReference type="SUPFAM" id="SSF50974">
    <property type="entry name" value="Nitrous oxide reductase, N-terminal domain"/>
    <property type="match status" value="1"/>
</dbReference>
<evidence type="ECO:0000313" key="2">
    <source>
        <dbReference type="EMBL" id="KAL1835933.1"/>
    </source>
</evidence>
<protein>
    <recommendedName>
        <fullName evidence="4">6-phosphogluconolactonase</fullName>
    </recommendedName>
</protein>
<keyword evidence="3" id="KW-1185">Reference proteome</keyword>
<dbReference type="PANTHER" id="PTHR30344:SF1">
    <property type="entry name" value="6-PHOSPHOGLUCONOLACTONASE"/>
    <property type="match status" value="1"/>
</dbReference>
<dbReference type="PANTHER" id="PTHR30344">
    <property type="entry name" value="6-PHOSPHOGLUCONOLACTONASE-RELATED"/>
    <property type="match status" value="1"/>
</dbReference>
<reference evidence="2 3" key="1">
    <citation type="journal article" date="2024" name="Commun. Biol.">
        <title>Comparative genomic analysis of thermophilic fungi reveals convergent evolutionary adaptations and gene losses.</title>
        <authorList>
            <person name="Steindorff A.S."/>
            <person name="Aguilar-Pontes M.V."/>
            <person name="Robinson A.J."/>
            <person name="Andreopoulos B."/>
            <person name="LaButti K."/>
            <person name="Kuo A."/>
            <person name="Mondo S."/>
            <person name="Riley R."/>
            <person name="Otillar R."/>
            <person name="Haridas S."/>
            <person name="Lipzen A."/>
            <person name="Grimwood J."/>
            <person name="Schmutz J."/>
            <person name="Clum A."/>
            <person name="Reid I.D."/>
            <person name="Moisan M.C."/>
            <person name="Butler G."/>
            <person name="Nguyen T.T.M."/>
            <person name="Dewar K."/>
            <person name="Conant G."/>
            <person name="Drula E."/>
            <person name="Henrissat B."/>
            <person name="Hansel C."/>
            <person name="Singer S."/>
            <person name="Hutchinson M.I."/>
            <person name="de Vries R.P."/>
            <person name="Natvig D.O."/>
            <person name="Powell A.J."/>
            <person name="Tsang A."/>
            <person name="Grigoriev I.V."/>
        </authorList>
    </citation>
    <scope>NUCLEOTIDE SEQUENCE [LARGE SCALE GENOMIC DNA]</scope>
    <source>
        <strain evidence="2 3">CBS 620.91</strain>
    </source>
</reference>
<dbReference type="InterPro" id="IPR011045">
    <property type="entry name" value="N2O_reductase_N"/>
</dbReference>
<dbReference type="Proteomes" id="UP001583172">
    <property type="component" value="Unassembled WGS sequence"/>
</dbReference>
<dbReference type="InterPro" id="IPR015943">
    <property type="entry name" value="WD40/YVTN_repeat-like_dom_sf"/>
</dbReference>
<dbReference type="InterPro" id="IPR019405">
    <property type="entry name" value="Lactonase_7-beta_prop"/>
</dbReference>
<comment type="similarity">
    <text evidence="1">Belongs to the cycloisomerase 2 family.</text>
</comment>
<accession>A0ABR3V2D0</accession>
<evidence type="ECO:0000256" key="1">
    <source>
        <dbReference type="ARBA" id="ARBA00005564"/>
    </source>
</evidence>
<dbReference type="EMBL" id="JAZGSY010000503">
    <property type="protein sequence ID" value="KAL1835933.1"/>
    <property type="molecule type" value="Genomic_DNA"/>
</dbReference>
<dbReference type="InterPro" id="IPR050282">
    <property type="entry name" value="Cycloisomerase_2"/>
</dbReference>
<name>A0ABR3V2D0_HUMIN</name>
<dbReference type="Gene3D" id="2.130.10.10">
    <property type="entry name" value="YVTN repeat-like/Quinoprotein amine dehydrogenase"/>
    <property type="match status" value="1"/>
</dbReference>
<gene>
    <name evidence="2" type="ORF">VTJ49DRAFT_5857</name>
</gene>
<organism evidence="2 3">
    <name type="scientific">Humicola insolens</name>
    <name type="common">Soft-rot fungus</name>
    <dbReference type="NCBI Taxonomy" id="85995"/>
    <lineage>
        <taxon>Eukaryota</taxon>
        <taxon>Fungi</taxon>
        <taxon>Dikarya</taxon>
        <taxon>Ascomycota</taxon>
        <taxon>Pezizomycotina</taxon>
        <taxon>Sordariomycetes</taxon>
        <taxon>Sordariomycetidae</taxon>
        <taxon>Sordariales</taxon>
        <taxon>Chaetomiaceae</taxon>
        <taxon>Mycothermus</taxon>
    </lineage>
</organism>
<comment type="caution">
    <text evidence="2">The sequence shown here is derived from an EMBL/GenBank/DDBJ whole genome shotgun (WGS) entry which is preliminary data.</text>
</comment>
<evidence type="ECO:0008006" key="4">
    <source>
        <dbReference type="Google" id="ProtNLM"/>
    </source>
</evidence>
<evidence type="ECO:0000313" key="3">
    <source>
        <dbReference type="Proteomes" id="UP001583172"/>
    </source>
</evidence>